<proteinExistence type="inferred from homology"/>
<dbReference type="InterPro" id="IPR036390">
    <property type="entry name" value="WH_DNA-bd_sf"/>
</dbReference>
<evidence type="ECO:0000256" key="4">
    <source>
        <dbReference type="ARBA" id="ARBA00023163"/>
    </source>
</evidence>
<dbReference type="Proteomes" id="UP000644610">
    <property type="component" value="Unassembled WGS sequence"/>
</dbReference>
<evidence type="ECO:0000256" key="3">
    <source>
        <dbReference type="ARBA" id="ARBA00023125"/>
    </source>
</evidence>
<name>A0A8J3UK43_9ACTN</name>
<keyword evidence="3" id="KW-0238">DNA-binding</keyword>
<keyword evidence="4" id="KW-0804">Transcription</keyword>
<dbReference type="Gene3D" id="1.10.10.10">
    <property type="entry name" value="Winged helix-like DNA-binding domain superfamily/Winged helix DNA-binding domain"/>
    <property type="match status" value="1"/>
</dbReference>
<comment type="similarity">
    <text evidence="1">Belongs to the BlaI transcriptional regulatory family.</text>
</comment>
<dbReference type="InterPro" id="IPR036388">
    <property type="entry name" value="WH-like_DNA-bd_sf"/>
</dbReference>
<dbReference type="EMBL" id="BOOQ01000024">
    <property type="protein sequence ID" value="GII47278.1"/>
    <property type="molecule type" value="Genomic_DNA"/>
</dbReference>
<evidence type="ECO:0000313" key="5">
    <source>
        <dbReference type="EMBL" id="GII47278.1"/>
    </source>
</evidence>
<dbReference type="GO" id="GO:0045892">
    <property type="term" value="P:negative regulation of DNA-templated transcription"/>
    <property type="evidence" value="ECO:0007669"/>
    <property type="project" value="InterPro"/>
</dbReference>
<organism evidence="5 6">
    <name type="scientific">Planotetraspora silvatica</name>
    <dbReference type="NCBI Taxonomy" id="234614"/>
    <lineage>
        <taxon>Bacteria</taxon>
        <taxon>Bacillati</taxon>
        <taxon>Actinomycetota</taxon>
        <taxon>Actinomycetes</taxon>
        <taxon>Streptosporangiales</taxon>
        <taxon>Streptosporangiaceae</taxon>
        <taxon>Planotetraspora</taxon>
    </lineage>
</organism>
<protein>
    <recommendedName>
        <fullName evidence="7">BlaI/MecI/CopY family transcriptional regulator</fullName>
    </recommendedName>
</protein>
<reference evidence="5" key="1">
    <citation type="submission" date="2021-01" db="EMBL/GenBank/DDBJ databases">
        <title>Whole genome shotgun sequence of Planotetraspora silvatica NBRC 100141.</title>
        <authorList>
            <person name="Komaki H."/>
            <person name="Tamura T."/>
        </authorList>
    </citation>
    <scope>NUCLEOTIDE SEQUENCE</scope>
    <source>
        <strain evidence="5">NBRC 100141</strain>
    </source>
</reference>
<evidence type="ECO:0008006" key="7">
    <source>
        <dbReference type="Google" id="ProtNLM"/>
    </source>
</evidence>
<dbReference type="Pfam" id="PF03965">
    <property type="entry name" value="Penicillinase_R"/>
    <property type="match status" value="1"/>
</dbReference>
<keyword evidence="2" id="KW-0805">Transcription regulation</keyword>
<evidence type="ECO:0000313" key="6">
    <source>
        <dbReference type="Proteomes" id="UP000644610"/>
    </source>
</evidence>
<evidence type="ECO:0000256" key="2">
    <source>
        <dbReference type="ARBA" id="ARBA00023015"/>
    </source>
</evidence>
<dbReference type="AlphaFoldDB" id="A0A8J3UK43"/>
<keyword evidence="6" id="KW-1185">Reference proteome</keyword>
<evidence type="ECO:0000256" key="1">
    <source>
        <dbReference type="ARBA" id="ARBA00011046"/>
    </source>
</evidence>
<dbReference type="InterPro" id="IPR005650">
    <property type="entry name" value="BlaI_family"/>
</dbReference>
<dbReference type="GO" id="GO:0003677">
    <property type="term" value="F:DNA binding"/>
    <property type="evidence" value="ECO:0007669"/>
    <property type="project" value="UniProtKB-KW"/>
</dbReference>
<dbReference type="RefSeq" id="WP_203975639.1">
    <property type="nucleotide sequence ID" value="NZ_BAAAKY010000014.1"/>
</dbReference>
<gene>
    <name evidence="5" type="ORF">Psi02_37020</name>
</gene>
<comment type="caution">
    <text evidence="5">The sequence shown here is derived from an EMBL/GenBank/DDBJ whole genome shotgun (WGS) entry which is preliminary data.</text>
</comment>
<accession>A0A8J3UK43</accession>
<sequence>MARRDAARSRRSAGQLEGEILSALWAADGPMTAIEVQAAVGGDLAYNTVHTILTRLHGKGQVHRLGPAGRSTYRPVKGAAEAAAEQMRAVLDTGADRNEILMRFVTTLDAADEAALRAALGDEGSP</sequence>
<dbReference type="SUPFAM" id="SSF46785">
    <property type="entry name" value="Winged helix' DNA-binding domain"/>
    <property type="match status" value="1"/>
</dbReference>